<reference evidence="2" key="1">
    <citation type="submission" date="2024-06" db="EMBL/GenBank/DDBJ databases">
        <title>Multi-omics analyses provide insights into the biosynthesis of the anticancer antibiotic pleurotin in Hohenbuehelia grisea.</title>
        <authorList>
            <person name="Weaver J.A."/>
            <person name="Alberti F."/>
        </authorList>
    </citation>
    <scope>NUCLEOTIDE SEQUENCE [LARGE SCALE GENOMIC DNA]</scope>
    <source>
        <strain evidence="2">T-177</strain>
    </source>
</reference>
<accession>A0ABR3JC35</accession>
<evidence type="ECO:0000313" key="2">
    <source>
        <dbReference type="Proteomes" id="UP001556367"/>
    </source>
</evidence>
<organism evidence="1 2">
    <name type="scientific">Hohenbuehelia grisea</name>
    <dbReference type="NCBI Taxonomy" id="104357"/>
    <lineage>
        <taxon>Eukaryota</taxon>
        <taxon>Fungi</taxon>
        <taxon>Dikarya</taxon>
        <taxon>Basidiomycota</taxon>
        <taxon>Agaricomycotina</taxon>
        <taxon>Agaricomycetes</taxon>
        <taxon>Agaricomycetidae</taxon>
        <taxon>Agaricales</taxon>
        <taxon>Pleurotineae</taxon>
        <taxon>Pleurotaceae</taxon>
        <taxon>Hohenbuehelia</taxon>
    </lineage>
</organism>
<evidence type="ECO:0000313" key="1">
    <source>
        <dbReference type="EMBL" id="KAL0953055.1"/>
    </source>
</evidence>
<protein>
    <submittedName>
        <fullName evidence="1">Uncharacterized protein</fullName>
    </submittedName>
</protein>
<name>A0ABR3JC35_9AGAR</name>
<gene>
    <name evidence="1" type="ORF">HGRIS_007256</name>
</gene>
<dbReference type="EMBL" id="JASNQZ010000010">
    <property type="protein sequence ID" value="KAL0953055.1"/>
    <property type="molecule type" value="Genomic_DNA"/>
</dbReference>
<dbReference type="Proteomes" id="UP001556367">
    <property type="component" value="Unassembled WGS sequence"/>
</dbReference>
<sequence>MYTAAGESGGGEGENAWEDIDDIPVGLGENIGMHQQAQVRHDRVSVPEHSCPFPAYTGLFATALAEVEAAADLPEGYGIWPDEWSSGSYPTYEFLRSGKKRKELRISLSDSVWRPRVARWCHALDLMNRLMYRLGSENDI</sequence>
<keyword evidence="2" id="KW-1185">Reference proteome</keyword>
<comment type="caution">
    <text evidence="1">The sequence shown here is derived from an EMBL/GenBank/DDBJ whole genome shotgun (WGS) entry which is preliminary data.</text>
</comment>
<proteinExistence type="predicted"/>